<dbReference type="AlphaFoldDB" id="A0A6P4F247"/>
<dbReference type="OrthoDB" id="7987047at2759"/>
<protein>
    <submittedName>
        <fullName evidence="3">Uncharacterized protein LOC108048407</fullName>
    </submittedName>
</protein>
<reference evidence="2" key="1">
    <citation type="journal article" date="2021" name="Elife">
        <title>Highly contiguous assemblies of 101 drosophilid genomes.</title>
        <authorList>
            <person name="Kim B.Y."/>
            <person name="Wang J.R."/>
            <person name="Miller D.E."/>
            <person name="Barmina O."/>
            <person name="Delaney E."/>
            <person name="Thompson A."/>
            <person name="Comeault A.A."/>
            <person name="Peede D."/>
            <person name="D'Agostino E.R."/>
            <person name="Pelaez J."/>
            <person name="Aguilar J.M."/>
            <person name="Haji D."/>
            <person name="Matsunaga T."/>
            <person name="Armstrong E.E."/>
            <person name="Zych M."/>
            <person name="Ogawa Y."/>
            <person name="Stamenkovic-Radak M."/>
            <person name="Jelic M."/>
            <person name="Veselinovic M.S."/>
            <person name="Tanaskovic M."/>
            <person name="Eric P."/>
            <person name="Gao J.J."/>
            <person name="Katoh T.K."/>
            <person name="Toda M.J."/>
            <person name="Watabe H."/>
            <person name="Watada M."/>
            <person name="Davis J.S."/>
            <person name="Moyle L.C."/>
            <person name="Manoli G."/>
            <person name="Bertolini E."/>
            <person name="Kostal V."/>
            <person name="Hawley R.S."/>
            <person name="Takahashi A."/>
            <person name="Jones C.D."/>
            <person name="Price D.K."/>
            <person name="Whiteman N."/>
            <person name="Kopp A."/>
            <person name="Matute D.R."/>
            <person name="Petrov D.A."/>
        </authorList>
    </citation>
    <scope>NUCLEOTIDE SEQUENCE [LARGE SCALE GENOMIC DNA]</scope>
</reference>
<reference evidence="3" key="2">
    <citation type="submission" date="2025-04" db="UniProtKB">
        <authorList>
            <consortium name="RefSeq"/>
        </authorList>
    </citation>
    <scope>IDENTIFICATION</scope>
</reference>
<sequence length="199" mass="23677">MNIRKAKVEMFTMSEQVWKDAERWQHGLQQGRVSMKQIKAINLRLFSTENRLNNAGSRRELQTTEKQINHLYLRLQRPLTTMNKILQTLTEIRDNTARMFNRLTLWMDDDTVVEHRITPKLKTSKLLVVLQFLNQRYDAEWEVKEVVVNDLEHISNVYELDLLMDGWNICSHAGGQEFGKTLREYYNIIGRPQPMIIRF</sequence>
<name>A0A6P4F247_DRORH</name>
<reference evidence="1" key="3">
    <citation type="submission" date="2025-05" db="UniProtKB">
        <authorList>
            <consortium name="EnsemblMetazoa"/>
        </authorList>
    </citation>
    <scope>IDENTIFICATION</scope>
</reference>
<evidence type="ECO:0000313" key="2">
    <source>
        <dbReference type="Proteomes" id="UP001652680"/>
    </source>
</evidence>
<dbReference type="RefSeq" id="XP_016984502.1">
    <property type="nucleotide sequence ID" value="XM_017129013.1"/>
</dbReference>
<dbReference type="Proteomes" id="UP001652680">
    <property type="component" value="Unassembled WGS sequence"/>
</dbReference>
<evidence type="ECO:0000313" key="1">
    <source>
        <dbReference type="EnsemblMetazoa" id="XP_016984502.1"/>
    </source>
</evidence>
<proteinExistence type="predicted"/>
<dbReference type="EnsemblMetazoa" id="XM_017129013.2">
    <property type="protein sequence ID" value="XP_016984502.1"/>
    <property type="gene ID" value="LOC108048407"/>
</dbReference>
<gene>
    <name evidence="3" type="primary">LOC108048407</name>
    <name evidence="1" type="synonym">108048407</name>
</gene>
<evidence type="ECO:0000313" key="3">
    <source>
        <dbReference type="RefSeq" id="XP_016984502.1"/>
    </source>
</evidence>
<dbReference type="GeneID" id="108048407"/>
<keyword evidence="2" id="KW-1185">Reference proteome</keyword>
<organism evidence="3">
    <name type="scientific">Drosophila rhopaloa</name>
    <name type="common">Fruit fly</name>
    <dbReference type="NCBI Taxonomy" id="1041015"/>
    <lineage>
        <taxon>Eukaryota</taxon>
        <taxon>Metazoa</taxon>
        <taxon>Ecdysozoa</taxon>
        <taxon>Arthropoda</taxon>
        <taxon>Hexapoda</taxon>
        <taxon>Insecta</taxon>
        <taxon>Pterygota</taxon>
        <taxon>Neoptera</taxon>
        <taxon>Endopterygota</taxon>
        <taxon>Diptera</taxon>
        <taxon>Brachycera</taxon>
        <taxon>Muscomorpha</taxon>
        <taxon>Ephydroidea</taxon>
        <taxon>Drosophilidae</taxon>
        <taxon>Drosophila</taxon>
        <taxon>Sophophora</taxon>
    </lineage>
</organism>
<accession>A0A6P4F247</accession>